<accession>A0ABU5CHH8</accession>
<organism evidence="3 4">
    <name type="scientific">Tigheibacillus jepli</name>
    <dbReference type="NCBI Taxonomy" id="3035914"/>
    <lineage>
        <taxon>Bacteria</taxon>
        <taxon>Bacillati</taxon>
        <taxon>Bacillota</taxon>
        <taxon>Bacilli</taxon>
        <taxon>Bacillales</taxon>
        <taxon>Bacillaceae</taxon>
        <taxon>Tigheibacillus</taxon>
    </lineage>
</organism>
<gene>
    <name evidence="3" type="ORF">P5G51_007580</name>
</gene>
<sequence length="177" mass="20278">MRSYQPCHATFISRYTRRQNDTCPGSQKNPAKFKENDTGVYFGDPNNGFVGNMYTFSEPGYGVYHKPVAALAKKYAGDRVNDLSGKNFSEVLAKLNQNKPVWVIINATYKKLPKSEFITWQTKQGEIHITMREHSVLVTGYDDKYIYFNDPLNKHTRAPINDFILAWEQMGKQAIAL</sequence>
<evidence type="ECO:0000256" key="1">
    <source>
        <dbReference type="SAM" id="MobiDB-lite"/>
    </source>
</evidence>
<dbReference type="PANTHER" id="PTHR37806">
    <property type="entry name" value="LMO0724 PROTEIN"/>
    <property type="match status" value="1"/>
</dbReference>
<evidence type="ECO:0000313" key="4">
    <source>
        <dbReference type="Proteomes" id="UP001228376"/>
    </source>
</evidence>
<feature type="domain" description="Peptidase C39-like" evidence="2">
    <location>
        <begin position="31"/>
        <end position="151"/>
    </location>
</feature>
<dbReference type="Proteomes" id="UP001228376">
    <property type="component" value="Unassembled WGS sequence"/>
</dbReference>
<dbReference type="InterPro" id="IPR039564">
    <property type="entry name" value="Peptidase_C39-like"/>
</dbReference>
<dbReference type="Pfam" id="PF13529">
    <property type="entry name" value="Peptidase_C39_2"/>
    <property type="match status" value="1"/>
</dbReference>
<dbReference type="EMBL" id="JAROCA020000001">
    <property type="protein sequence ID" value="MDY0405282.1"/>
    <property type="molecule type" value="Genomic_DNA"/>
</dbReference>
<evidence type="ECO:0000313" key="3">
    <source>
        <dbReference type="EMBL" id="MDY0405282.1"/>
    </source>
</evidence>
<dbReference type="InterPro" id="IPR038765">
    <property type="entry name" value="Papain-like_cys_pep_sf"/>
</dbReference>
<name>A0ABU5CHH8_9BACI</name>
<evidence type="ECO:0000259" key="2">
    <source>
        <dbReference type="Pfam" id="PF13529"/>
    </source>
</evidence>
<comment type="caution">
    <text evidence="3">The sequence shown here is derived from an EMBL/GenBank/DDBJ whole genome shotgun (WGS) entry which is preliminary data.</text>
</comment>
<proteinExistence type="predicted"/>
<reference evidence="3 4" key="1">
    <citation type="submission" date="2023-10" db="EMBL/GenBank/DDBJ databases">
        <title>179-bfca-hs.</title>
        <authorList>
            <person name="Miliotis G."/>
            <person name="Sengupta P."/>
            <person name="Hameed A."/>
            <person name="Chuvochina M."/>
            <person name="Mcdonagh F."/>
            <person name="Simpson A.C."/>
            <person name="Singh N.K."/>
            <person name="Rekha P.D."/>
            <person name="Raman K."/>
            <person name="Hugenholtz P."/>
            <person name="Venkateswaran K."/>
        </authorList>
    </citation>
    <scope>NUCLEOTIDE SEQUENCE [LARGE SCALE GENOMIC DNA]</scope>
    <source>
        <strain evidence="3 4">179-BFC-A-HS</strain>
    </source>
</reference>
<protein>
    <submittedName>
        <fullName evidence="3">C39 family peptidase</fullName>
    </submittedName>
</protein>
<dbReference type="Gene3D" id="3.90.70.10">
    <property type="entry name" value="Cysteine proteinases"/>
    <property type="match status" value="1"/>
</dbReference>
<dbReference type="SUPFAM" id="SSF54001">
    <property type="entry name" value="Cysteine proteinases"/>
    <property type="match status" value="1"/>
</dbReference>
<dbReference type="PANTHER" id="PTHR37806:SF1">
    <property type="entry name" value="PEPTIDASE C39-LIKE DOMAIN-CONTAINING PROTEIN"/>
    <property type="match status" value="1"/>
</dbReference>
<keyword evidence="4" id="KW-1185">Reference proteome</keyword>
<feature type="region of interest" description="Disordered" evidence="1">
    <location>
        <begin position="18"/>
        <end position="37"/>
    </location>
</feature>